<reference evidence="3" key="1">
    <citation type="submission" date="2018-11" db="EMBL/GenBank/DDBJ databases">
        <title>Shewanella sp. M2.</title>
        <authorList>
            <person name="Hwang Y.J."/>
            <person name="Hwang C.Y."/>
        </authorList>
    </citation>
    <scope>NUCLEOTIDE SEQUENCE [LARGE SCALE GENOMIC DNA]</scope>
    <source>
        <strain evidence="3">LMG 19866</strain>
    </source>
</reference>
<keyword evidence="3" id="KW-1185">Reference proteome</keyword>
<feature type="domain" description="YqcC-like" evidence="1">
    <location>
        <begin position="23"/>
        <end position="115"/>
    </location>
</feature>
<dbReference type="OrthoDB" id="8794567at2"/>
<dbReference type="Pfam" id="PF04287">
    <property type="entry name" value="DUF446"/>
    <property type="match status" value="1"/>
</dbReference>
<dbReference type="Gene3D" id="1.20.1440.40">
    <property type="entry name" value="YqcC-like"/>
    <property type="match status" value="1"/>
</dbReference>
<dbReference type="KEGG" id="slj:EGC82_15025"/>
<dbReference type="SUPFAM" id="SSF158452">
    <property type="entry name" value="YqcC-like"/>
    <property type="match status" value="1"/>
</dbReference>
<dbReference type="Proteomes" id="UP000278035">
    <property type="component" value="Chromosome"/>
</dbReference>
<proteinExistence type="predicted"/>
<dbReference type="InterPro" id="IPR007384">
    <property type="entry name" value="UCP006257"/>
</dbReference>
<dbReference type="PANTHER" id="PTHR39586">
    <property type="entry name" value="CYTOPLASMIC PROTEIN-RELATED"/>
    <property type="match status" value="1"/>
</dbReference>
<gene>
    <name evidence="2" type="ORF">EGC82_15025</name>
</gene>
<organism evidence="2 3">
    <name type="scientific">Shewanella livingstonensis</name>
    <dbReference type="NCBI Taxonomy" id="150120"/>
    <lineage>
        <taxon>Bacteria</taxon>
        <taxon>Pseudomonadati</taxon>
        <taxon>Pseudomonadota</taxon>
        <taxon>Gammaproteobacteria</taxon>
        <taxon>Alteromonadales</taxon>
        <taxon>Shewanellaceae</taxon>
        <taxon>Shewanella</taxon>
    </lineage>
</organism>
<accession>A0A3G8LX23</accession>
<protein>
    <submittedName>
        <fullName evidence="2">YqcC family protein</fullName>
    </submittedName>
</protein>
<evidence type="ECO:0000313" key="2">
    <source>
        <dbReference type="EMBL" id="AZG73954.1"/>
    </source>
</evidence>
<dbReference type="InterPro" id="IPR023376">
    <property type="entry name" value="YqcC-like_dom"/>
</dbReference>
<dbReference type="EMBL" id="CP034015">
    <property type="protein sequence ID" value="AZG73954.1"/>
    <property type="molecule type" value="Genomic_DNA"/>
</dbReference>
<name>A0A3G8LX23_9GAMM</name>
<evidence type="ECO:0000313" key="3">
    <source>
        <dbReference type="Proteomes" id="UP000278035"/>
    </source>
</evidence>
<dbReference type="AlphaFoldDB" id="A0A3G8LX23"/>
<dbReference type="InterPro" id="IPR036814">
    <property type="entry name" value="YqcC-like_sf"/>
</dbReference>
<dbReference type="PANTHER" id="PTHR39586:SF1">
    <property type="entry name" value="CYTOPLASMIC PROTEIN"/>
    <property type="match status" value="1"/>
</dbReference>
<evidence type="ECO:0000259" key="1">
    <source>
        <dbReference type="Pfam" id="PF04287"/>
    </source>
</evidence>
<sequence length="123" mass="14044">MISYSDLALILSFTFMLYLTSQNYLIKIEQLLKGFQLWSDVPPPVSDMTSTAPFCCDVMAFEQWLQFIFIPKMTELVAQQQPLPTNMALAPMAEHVWQSVPYGGVMIAQLQQFDILLSQPFSE</sequence>
<dbReference type="GO" id="GO:0044010">
    <property type="term" value="P:single-species biofilm formation"/>
    <property type="evidence" value="ECO:0007669"/>
    <property type="project" value="TreeGrafter"/>
</dbReference>
<dbReference type="RefSeq" id="WP_124731484.1">
    <property type="nucleotide sequence ID" value="NZ_CBCSKC010000023.1"/>
</dbReference>